<evidence type="ECO:0000313" key="2">
    <source>
        <dbReference type="Proteomes" id="UP001596997"/>
    </source>
</evidence>
<accession>A0ABW3I285</accession>
<sequence length="90" mass="10323">MKRVIVDYKKITNELLEELVNKFPAGYGDEDIIGFKNAKGEEIEAVEIKTNDTVYLVKVGLKLTKAMENFSDDDLDIDLENDEFNDYVND</sequence>
<dbReference type="Proteomes" id="UP001596997">
    <property type="component" value="Unassembled WGS sequence"/>
</dbReference>
<organism evidence="1 2">
    <name type="scientific">Pseudofulvibacter geojedonensis</name>
    <dbReference type="NCBI Taxonomy" id="1123758"/>
    <lineage>
        <taxon>Bacteria</taxon>
        <taxon>Pseudomonadati</taxon>
        <taxon>Bacteroidota</taxon>
        <taxon>Flavobacteriia</taxon>
        <taxon>Flavobacteriales</taxon>
        <taxon>Flavobacteriaceae</taxon>
        <taxon>Pseudofulvibacter</taxon>
    </lineage>
</organism>
<gene>
    <name evidence="1" type="ORF">ACFQ1O_07180</name>
</gene>
<protein>
    <recommendedName>
        <fullName evidence="3">DNA primase</fullName>
    </recommendedName>
</protein>
<dbReference type="EMBL" id="JBHTJM010000008">
    <property type="protein sequence ID" value="MFD0963784.1"/>
    <property type="molecule type" value="Genomic_DNA"/>
</dbReference>
<evidence type="ECO:0008006" key="3">
    <source>
        <dbReference type="Google" id="ProtNLM"/>
    </source>
</evidence>
<evidence type="ECO:0000313" key="1">
    <source>
        <dbReference type="EMBL" id="MFD0963784.1"/>
    </source>
</evidence>
<name>A0ABW3I285_9FLAO</name>
<dbReference type="RefSeq" id="WP_377714858.1">
    <property type="nucleotide sequence ID" value="NZ_JBHTJM010000008.1"/>
</dbReference>
<comment type="caution">
    <text evidence="1">The sequence shown here is derived from an EMBL/GenBank/DDBJ whole genome shotgun (WGS) entry which is preliminary data.</text>
</comment>
<keyword evidence="2" id="KW-1185">Reference proteome</keyword>
<proteinExistence type="predicted"/>
<reference evidence="2" key="1">
    <citation type="journal article" date="2019" name="Int. J. Syst. Evol. Microbiol.">
        <title>The Global Catalogue of Microorganisms (GCM) 10K type strain sequencing project: providing services to taxonomists for standard genome sequencing and annotation.</title>
        <authorList>
            <consortium name="The Broad Institute Genomics Platform"/>
            <consortium name="The Broad Institute Genome Sequencing Center for Infectious Disease"/>
            <person name="Wu L."/>
            <person name="Ma J."/>
        </authorList>
    </citation>
    <scope>NUCLEOTIDE SEQUENCE [LARGE SCALE GENOMIC DNA]</scope>
    <source>
        <strain evidence="2">CCUG 62114</strain>
    </source>
</reference>